<keyword evidence="1" id="KW-0472">Membrane</keyword>
<organism evidence="2 3">
    <name type="scientific">Porites evermanni</name>
    <dbReference type="NCBI Taxonomy" id="104178"/>
    <lineage>
        <taxon>Eukaryota</taxon>
        <taxon>Metazoa</taxon>
        <taxon>Cnidaria</taxon>
        <taxon>Anthozoa</taxon>
        <taxon>Hexacorallia</taxon>
        <taxon>Scleractinia</taxon>
        <taxon>Fungiina</taxon>
        <taxon>Poritidae</taxon>
        <taxon>Porites</taxon>
    </lineage>
</organism>
<proteinExistence type="predicted"/>
<dbReference type="Gene3D" id="1.20.1070.10">
    <property type="entry name" value="Rhodopsin 7-helix transmembrane proteins"/>
    <property type="match status" value="1"/>
</dbReference>
<accession>A0ABN8LG91</accession>
<feature type="transmembrane region" description="Helical" evidence="1">
    <location>
        <begin position="102"/>
        <end position="125"/>
    </location>
</feature>
<feature type="non-terminal residue" evidence="2">
    <location>
        <position position="268"/>
    </location>
</feature>
<keyword evidence="3" id="KW-1185">Reference proteome</keyword>
<gene>
    <name evidence="2" type="ORF">PEVE_00000130</name>
</gene>
<feature type="non-terminal residue" evidence="2">
    <location>
        <position position="1"/>
    </location>
</feature>
<comment type="caution">
    <text evidence="2">The sequence shown here is derived from an EMBL/GenBank/DDBJ whole genome shotgun (WGS) entry which is preliminary data.</text>
</comment>
<evidence type="ECO:0000256" key="1">
    <source>
        <dbReference type="SAM" id="Phobius"/>
    </source>
</evidence>
<evidence type="ECO:0000313" key="2">
    <source>
        <dbReference type="EMBL" id="CAH3014459.1"/>
    </source>
</evidence>
<keyword evidence="1" id="KW-1133">Transmembrane helix</keyword>
<evidence type="ECO:0008006" key="4">
    <source>
        <dbReference type="Google" id="ProtNLM"/>
    </source>
</evidence>
<dbReference type="EMBL" id="CALNXI010000010">
    <property type="protein sequence ID" value="CAH3014459.1"/>
    <property type="molecule type" value="Genomic_DNA"/>
</dbReference>
<name>A0ABN8LG91_9CNID</name>
<dbReference type="Proteomes" id="UP001159427">
    <property type="component" value="Unassembled WGS sequence"/>
</dbReference>
<sequence>YNSNWEWLFGTFHRQKSQATLHGQLVCLSLVVADFVLGVAIFPMGHLCSILAVCNKSVYVTLHWFFLHSSDTNLGILTWDRYINIVHSFRYPNSMTSRSPGIVIFSIFDISACVLVSHAVARILVVARATANGDSTFRNAVRSLEIHEGYNCFSKKTAPIFKRKKHGAAYFIIALVALFLVCHAIIIDYLALCFTFSCKLYKKGPEILTLFLKGKSELSQMCFRLKCVLGCLNDKKGWNGSSNIIYYRRCFSVCLLQSMALKISVGVM</sequence>
<keyword evidence="1" id="KW-0812">Transmembrane</keyword>
<feature type="transmembrane region" description="Helical" evidence="1">
    <location>
        <begin position="168"/>
        <end position="192"/>
    </location>
</feature>
<protein>
    <recommendedName>
        <fullName evidence="4">G-protein coupled receptors family 1 profile domain-containing protein</fullName>
    </recommendedName>
</protein>
<evidence type="ECO:0000313" key="3">
    <source>
        <dbReference type="Proteomes" id="UP001159427"/>
    </source>
</evidence>
<feature type="transmembrane region" description="Helical" evidence="1">
    <location>
        <begin position="21"/>
        <end position="42"/>
    </location>
</feature>
<reference evidence="2 3" key="1">
    <citation type="submission" date="2022-05" db="EMBL/GenBank/DDBJ databases">
        <authorList>
            <consortium name="Genoscope - CEA"/>
            <person name="William W."/>
        </authorList>
    </citation>
    <scope>NUCLEOTIDE SEQUENCE [LARGE SCALE GENOMIC DNA]</scope>
</reference>